<feature type="transmembrane region" description="Helical" evidence="1">
    <location>
        <begin position="39"/>
        <end position="62"/>
    </location>
</feature>
<comment type="caution">
    <text evidence="2">The sequence shown here is derived from an EMBL/GenBank/DDBJ whole genome shotgun (WGS) entry which is preliminary data.</text>
</comment>
<protein>
    <submittedName>
        <fullName evidence="2">Uncharacterized protein</fullName>
    </submittedName>
</protein>
<keyword evidence="1" id="KW-0812">Transmembrane</keyword>
<sequence>MNKSLIAGAAVLALYIIIAIATGYGWVMNIITLAHMDSILSGMGVLRAVGVVVAPLGSVLGYL</sequence>
<keyword evidence="1" id="KW-0472">Membrane</keyword>
<accession>A0AAE4K9A3</accession>
<feature type="transmembrane region" description="Helical" evidence="1">
    <location>
        <begin position="6"/>
        <end position="27"/>
    </location>
</feature>
<evidence type="ECO:0000313" key="2">
    <source>
        <dbReference type="EMBL" id="MDT0340662.1"/>
    </source>
</evidence>
<reference evidence="2" key="1">
    <citation type="submission" date="2023-02" db="EMBL/GenBank/DDBJ databases">
        <title>Description of Herbaspirillum huttiense subsp. nephrolepsisexaltata and Herbaspirillum huttiense subsp. lycopersicon.</title>
        <authorList>
            <person name="Poudel M."/>
            <person name="Sharma A."/>
            <person name="Goss E."/>
            <person name="Tapia J.H."/>
            <person name="Harmon C.M."/>
            <person name="Jones J.B."/>
        </authorList>
    </citation>
    <scope>NUCLEOTIDE SEQUENCE</scope>
    <source>
        <strain evidence="2">NC40101</strain>
    </source>
</reference>
<dbReference type="AlphaFoldDB" id="A0AAE4K9A3"/>
<name>A0AAE4K9A3_9BURK</name>
<evidence type="ECO:0000256" key="1">
    <source>
        <dbReference type="SAM" id="Phobius"/>
    </source>
</evidence>
<dbReference type="RefSeq" id="WP_310838981.1">
    <property type="nucleotide sequence ID" value="NZ_JAVLSM010000024.1"/>
</dbReference>
<organism evidence="2">
    <name type="scientific">Herbaspirillum huttiense subsp. nephrolepidis</name>
    <dbReference type="NCBI Taxonomy" id="3075126"/>
    <lineage>
        <taxon>Bacteria</taxon>
        <taxon>Pseudomonadati</taxon>
        <taxon>Pseudomonadota</taxon>
        <taxon>Betaproteobacteria</taxon>
        <taxon>Burkholderiales</taxon>
        <taxon>Oxalobacteraceae</taxon>
        <taxon>Herbaspirillum</taxon>
    </lineage>
</organism>
<dbReference type="EMBL" id="JAVRAA010000025">
    <property type="protein sequence ID" value="MDT0340662.1"/>
    <property type="molecule type" value="Genomic_DNA"/>
</dbReference>
<proteinExistence type="predicted"/>
<gene>
    <name evidence="2" type="ORF">RJN63_27785</name>
</gene>
<keyword evidence="1" id="KW-1133">Transmembrane helix</keyword>